<dbReference type="InterPro" id="IPR004089">
    <property type="entry name" value="MCPsignal_dom"/>
</dbReference>
<comment type="caution">
    <text evidence="8">The sequence shown here is derived from an EMBL/GenBank/DDBJ whole genome shotgun (WGS) entry which is preliminary data.</text>
</comment>
<dbReference type="SMART" id="SM00283">
    <property type="entry name" value="MA"/>
    <property type="match status" value="1"/>
</dbReference>
<dbReference type="Gene3D" id="1.25.40.10">
    <property type="entry name" value="Tetratricopeptide repeat domain"/>
    <property type="match status" value="1"/>
</dbReference>
<keyword evidence="4" id="KW-0175">Coiled coil</keyword>
<dbReference type="Proteomes" id="UP001268256">
    <property type="component" value="Unassembled WGS sequence"/>
</dbReference>
<dbReference type="PROSITE" id="PS50111">
    <property type="entry name" value="CHEMOTAXIS_TRANSDUC_2"/>
    <property type="match status" value="1"/>
</dbReference>
<dbReference type="Pfam" id="PF00015">
    <property type="entry name" value="MCPsignal"/>
    <property type="match status" value="1"/>
</dbReference>
<feature type="compositionally biased region" description="Low complexity" evidence="5">
    <location>
        <begin position="561"/>
        <end position="579"/>
    </location>
</feature>
<dbReference type="PROSITE" id="PS50885">
    <property type="entry name" value="HAMP"/>
    <property type="match status" value="2"/>
</dbReference>
<evidence type="ECO:0000256" key="2">
    <source>
        <dbReference type="ARBA" id="ARBA00029447"/>
    </source>
</evidence>
<organism evidence="8 9">
    <name type="scientific">Pseudocalidococcus azoricus BACA0444</name>
    <dbReference type="NCBI Taxonomy" id="2918990"/>
    <lineage>
        <taxon>Bacteria</taxon>
        <taxon>Bacillati</taxon>
        <taxon>Cyanobacteriota</taxon>
        <taxon>Cyanophyceae</taxon>
        <taxon>Acaryochloridales</taxon>
        <taxon>Thermosynechococcaceae</taxon>
        <taxon>Pseudocalidococcus</taxon>
        <taxon>Pseudocalidococcus azoricus</taxon>
    </lineage>
</organism>
<feature type="region of interest" description="Disordered" evidence="5">
    <location>
        <begin position="278"/>
        <end position="299"/>
    </location>
</feature>
<evidence type="ECO:0000259" key="6">
    <source>
        <dbReference type="PROSITE" id="PS50111"/>
    </source>
</evidence>
<feature type="coiled-coil region" evidence="4">
    <location>
        <begin position="898"/>
        <end position="925"/>
    </location>
</feature>
<dbReference type="GO" id="GO:0016020">
    <property type="term" value="C:membrane"/>
    <property type="evidence" value="ECO:0007669"/>
    <property type="project" value="InterPro"/>
</dbReference>
<feature type="domain" description="HAMP" evidence="7">
    <location>
        <begin position="913"/>
        <end position="964"/>
    </location>
</feature>
<evidence type="ECO:0000256" key="1">
    <source>
        <dbReference type="ARBA" id="ARBA00023224"/>
    </source>
</evidence>
<evidence type="ECO:0000313" key="9">
    <source>
        <dbReference type="Proteomes" id="UP001268256"/>
    </source>
</evidence>
<keyword evidence="1 3" id="KW-0807">Transducer</keyword>
<sequence>MASSTQYTQEYQKAVTAYIQGNYDQAATIVDKLVITRPDDPNIRLLRGHIYCCQEQYQPAQEQYELVLNLTSDPELINCANESLSKTLELVDIGGANGGNAYEEDWDSDEPTGLQMGHTFIQTNQALSQTESVSAQFQASDSLPEDLSVPAEFSLTSTDEALSGESDLDPFAISIAVEAPKSRNLDWSDIPTDLGAIDGDSDFVGLNFDQGPALEADELDSENEMTMLMPNQPDLSALDSELVVSVGEVSLGNLDNLFGDPFATDIGDGDVFVTETPQAWSEPNSREPSPQPSQPAVEASLETTQDFDFDFDPNALGDMDDLGDLGDIADLEEFDGLEDFDLDNISDLSGDLNDFGQTESLAIDEFATEIQLEGNVPAPEPIANFFAEELDGIAELEFSESISSLVTDSVTPIEELSQTEVTPSELGLDLDWDEEPAIARSSELELPGEIQSEPDSDYLEDFFADNLADDSGIALDFEADAALLSLDGESGQPNGEAAETAVYFATEPGLETQALPEAELTQSPLPGLDVVDLLEFTDTDIPLELEETSDEDDLTAFLETPEPNSESGSSPSSLDLDSIPSALEEDGEDLFGDYFAAQPTPGTAWEESEEVDPIFMNATDTAEPPSIPTGSTFADPDAEGAEPNLELLELPELEIFGTGAGEFDFGEVESSESPVGVSPQWEMDTFQASELPLPIDLEGESAARMNETFAIVPEDLDLSAELSQLPDLDFGDNDAPSIAQASAELEDLSAFTQPAPIPIPPPVPSPLLRPVVATTTSLSSSDTSASSFSKRNTTTALTVGVVSALASGLVGLGINQGENVPSALLGGLAGGFAGGVAAYALGRRNVDHIKRCTTDLQAQFNAVITGDISATATVFAPDELGQLATSFNTMTQSIQGVMAESQQKAEENERQRDDLQRQVIRLLDDVEGAARGDLTVQAEVTADVLGAVADSFNLTIFNLRKIVQQVKVAARQVNKGATDNETFARSLSSDALRQAEELAVTLNSVQMMTNAIQRVAESAKEANLVARNATEAALKGGEAVERTVAGILQIRETVAETTRKVKHLAESSQEISKIVGLISQISARTNLLALNASIEAARAGESGKGFAIVADEVRQLADRAAKSSKEIEQIVLQIQSETGAVMTAMEEGTQQVIEGTRRAEQAKHSLEDIIQVSSQIDSLVRSITSATVEQTETARSMAHVMQSVELTAQATSQEAQRVSDSLHNLVTVARDLQSSVERFKVEQTEEQG</sequence>
<dbReference type="Gene3D" id="1.10.287.950">
    <property type="entry name" value="Methyl-accepting chemotaxis protein"/>
    <property type="match status" value="1"/>
</dbReference>
<proteinExistence type="inferred from homology"/>
<evidence type="ECO:0000259" key="7">
    <source>
        <dbReference type="PROSITE" id="PS50885"/>
    </source>
</evidence>
<dbReference type="SUPFAM" id="SSF48452">
    <property type="entry name" value="TPR-like"/>
    <property type="match status" value="1"/>
</dbReference>
<feature type="domain" description="Methyl-accepting transducer" evidence="6">
    <location>
        <begin position="969"/>
        <end position="1205"/>
    </location>
</feature>
<dbReference type="PANTHER" id="PTHR32089">
    <property type="entry name" value="METHYL-ACCEPTING CHEMOTAXIS PROTEIN MCPB"/>
    <property type="match status" value="1"/>
</dbReference>
<dbReference type="InterPro" id="IPR011990">
    <property type="entry name" value="TPR-like_helical_dom_sf"/>
</dbReference>
<gene>
    <name evidence="8" type="ORF">RIF25_02180</name>
</gene>
<dbReference type="EMBL" id="JAVMIP010000001">
    <property type="protein sequence ID" value="MDS3859607.1"/>
    <property type="molecule type" value="Genomic_DNA"/>
</dbReference>
<feature type="region of interest" description="Disordered" evidence="5">
    <location>
        <begin position="558"/>
        <end position="579"/>
    </location>
</feature>
<dbReference type="GO" id="GO:0006935">
    <property type="term" value="P:chemotaxis"/>
    <property type="evidence" value="ECO:0007669"/>
    <property type="project" value="UniProtKB-ARBA"/>
</dbReference>
<dbReference type="FunFam" id="1.10.287.950:FF:000001">
    <property type="entry name" value="Methyl-accepting chemotaxis sensory transducer"/>
    <property type="match status" value="1"/>
</dbReference>
<keyword evidence="9" id="KW-1185">Reference proteome</keyword>
<feature type="domain" description="HAMP" evidence="7">
    <location>
        <begin position="847"/>
        <end position="899"/>
    </location>
</feature>
<dbReference type="InterPro" id="IPR003660">
    <property type="entry name" value="HAMP_dom"/>
</dbReference>
<evidence type="ECO:0000313" key="8">
    <source>
        <dbReference type="EMBL" id="MDS3859607.1"/>
    </source>
</evidence>
<dbReference type="Pfam" id="PF00672">
    <property type="entry name" value="HAMP"/>
    <property type="match status" value="1"/>
</dbReference>
<evidence type="ECO:0000256" key="4">
    <source>
        <dbReference type="SAM" id="Coils"/>
    </source>
</evidence>
<evidence type="ECO:0000256" key="5">
    <source>
        <dbReference type="SAM" id="MobiDB-lite"/>
    </source>
</evidence>
<dbReference type="CDD" id="cd06225">
    <property type="entry name" value="HAMP"/>
    <property type="match status" value="1"/>
</dbReference>
<dbReference type="PANTHER" id="PTHR32089:SF114">
    <property type="entry name" value="METHYL-ACCEPTING CHEMOTAXIS PROTEIN MCPB"/>
    <property type="match status" value="1"/>
</dbReference>
<feature type="compositionally biased region" description="Polar residues" evidence="5">
    <location>
        <begin position="278"/>
        <end position="288"/>
    </location>
</feature>
<dbReference type="Gene3D" id="6.10.340.10">
    <property type="match status" value="1"/>
</dbReference>
<protein>
    <submittedName>
        <fullName evidence="8">HAMP domain-containing methyl-accepting chemotaxis protein</fullName>
    </submittedName>
</protein>
<accession>A0AAE4FQV6</accession>
<reference evidence="9" key="1">
    <citation type="submission" date="2023-07" db="EMBL/GenBank/DDBJ databases">
        <authorList>
            <person name="Luz R."/>
            <person name="Cordeiro R."/>
            <person name="Fonseca A."/>
            <person name="Goncalves V."/>
        </authorList>
    </citation>
    <scope>NUCLEOTIDE SEQUENCE [LARGE SCALE GENOMIC DNA]</scope>
    <source>
        <strain evidence="9">BACA0444</strain>
    </source>
</reference>
<dbReference type="SMART" id="SM00304">
    <property type="entry name" value="HAMP"/>
    <property type="match status" value="2"/>
</dbReference>
<dbReference type="RefSeq" id="WP_322876910.1">
    <property type="nucleotide sequence ID" value="NZ_JAVMIP010000001.1"/>
</dbReference>
<dbReference type="CDD" id="cd11386">
    <property type="entry name" value="MCP_signal"/>
    <property type="match status" value="1"/>
</dbReference>
<dbReference type="GO" id="GO:0007165">
    <property type="term" value="P:signal transduction"/>
    <property type="evidence" value="ECO:0007669"/>
    <property type="project" value="UniProtKB-KW"/>
</dbReference>
<name>A0AAE4FQV6_9CYAN</name>
<dbReference type="SUPFAM" id="SSF58104">
    <property type="entry name" value="Methyl-accepting chemotaxis protein (MCP) signaling domain"/>
    <property type="match status" value="1"/>
</dbReference>
<comment type="similarity">
    <text evidence="2">Belongs to the methyl-accepting chemotaxis (MCP) protein family.</text>
</comment>
<evidence type="ECO:0000256" key="3">
    <source>
        <dbReference type="PROSITE-ProRule" id="PRU00284"/>
    </source>
</evidence>
<dbReference type="AlphaFoldDB" id="A0AAE4FQV6"/>